<feature type="chain" id="PRO_5030938491" evidence="2">
    <location>
        <begin position="18"/>
        <end position="505"/>
    </location>
</feature>
<evidence type="ECO:0000256" key="1">
    <source>
        <dbReference type="PROSITE-ProRule" id="PRU00023"/>
    </source>
</evidence>
<evidence type="ECO:0000256" key="2">
    <source>
        <dbReference type="SAM" id="SignalP"/>
    </source>
</evidence>
<proteinExistence type="predicted"/>
<dbReference type="AlphaFoldDB" id="A0A7W7N870"/>
<sequence>MKKIFFLAAAIASIAFANAQKSKIKILDREFWKASPDLTAVKAELNGYNFADAKNGDDPLSLAIGNDASIEVVKYLADQPGIDFQRNIREGRTYLHAAAAKPNAEAVDYLLQKGADMNFLCHHDQTALTFAGFSGTVNLAVIKAFEKHGLDLKKTYPAKNDANILLLAVGADANFEITDYLMSKGISIQSVDSKGNNAFDYAVKYGNVSVLKKLVEKGVKYSDQDLLFAAQGAFRKANKIDVFKYLVEDLKIKPDVTSASGENVLHYIAAKNNQDDIIAYFISKGVNINQENKEGNTPFMNAAGGKSFEIVGLMLPKVKNINAVNTKGESALTNAVKSGSPKSVDLLLSKGADAKIKDKQGNDLAYHLVESYRPARGGFGGGNAEENKKQDDFGDKIKSLQKSGLNFNAPQKDGGTLYHVAIAKNDVELFKKLSPLKIDVNAKNKEGLTVLHRAAMVSRNDEILKYLISIGAKKEITSEFNETAYTLAKENDLLTKNNIGIDFLK</sequence>
<dbReference type="PROSITE" id="PS50088">
    <property type="entry name" value="ANK_REPEAT"/>
    <property type="match status" value="6"/>
</dbReference>
<feature type="repeat" description="ANK" evidence="1">
    <location>
        <begin position="327"/>
        <end position="359"/>
    </location>
</feature>
<feature type="repeat" description="ANK" evidence="1">
    <location>
        <begin position="446"/>
        <end position="479"/>
    </location>
</feature>
<dbReference type="PANTHER" id="PTHR46224">
    <property type="entry name" value="ANKYRIN REPEAT FAMILY PROTEIN"/>
    <property type="match status" value="1"/>
</dbReference>
<dbReference type="InterPro" id="IPR051616">
    <property type="entry name" value="Cul2-RING_E3_ligase_SR"/>
</dbReference>
<dbReference type="InterPro" id="IPR036770">
    <property type="entry name" value="Ankyrin_rpt-contain_sf"/>
</dbReference>
<keyword evidence="1" id="KW-0040">ANK repeat</keyword>
<dbReference type="RefSeq" id="WP_184161363.1">
    <property type="nucleotide sequence ID" value="NZ_JACHLD010000003.1"/>
</dbReference>
<feature type="repeat" description="ANK" evidence="1">
    <location>
        <begin position="413"/>
        <end position="445"/>
    </location>
</feature>
<gene>
    <name evidence="3" type="ORF">HNP37_002199</name>
</gene>
<dbReference type="Proteomes" id="UP000561681">
    <property type="component" value="Unassembled WGS sequence"/>
</dbReference>
<dbReference type="EMBL" id="JACHLD010000003">
    <property type="protein sequence ID" value="MBB4802126.1"/>
    <property type="molecule type" value="Genomic_DNA"/>
</dbReference>
<dbReference type="SMART" id="SM00248">
    <property type="entry name" value="ANK"/>
    <property type="match status" value="10"/>
</dbReference>
<feature type="repeat" description="ANK" evidence="1">
    <location>
        <begin position="90"/>
        <end position="122"/>
    </location>
</feature>
<feature type="repeat" description="ANK" evidence="1">
    <location>
        <begin position="260"/>
        <end position="293"/>
    </location>
</feature>
<evidence type="ECO:0000313" key="3">
    <source>
        <dbReference type="EMBL" id="MBB4802126.1"/>
    </source>
</evidence>
<protein>
    <submittedName>
        <fullName evidence="3">Ankyrin repeat protein</fullName>
    </submittedName>
</protein>
<dbReference type="Pfam" id="PF12796">
    <property type="entry name" value="Ank_2"/>
    <property type="match status" value="4"/>
</dbReference>
<organism evidence="3 4">
    <name type="scientific">Flavobacterium nitrogenifigens</name>
    <dbReference type="NCBI Taxonomy" id="1617283"/>
    <lineage>
        <taxon>Bacteria</taxon>
        <taxon>Pseudomonadati</taxon>
        <taxon>Bacteroidota</taxon>
        <taxon>Flavobacteriia</taxon>
        <taxon>Flavobacteriales</taxon>
        <taxon>Flavobacteriaceae</taxon>
        <taxon>Flavobacterium</taxon>
    </lineage>
</organism>
<dbReference type="PROSITE" id="PS50297">
    <property type="entry name" value="ANK_REP_REGION"/>
    <property type="match status" value="4"/>
</dbReference>
<dbReference type="SUPFAM" id="SSF48403">
    <property type="entry name" value="Ankyrin repeat"/>
    <property type="match status" value="2"/>
</dbReference>
<comment type="caution">
    <text evidence="3">The sequence shown here is derived from an EMBL/GenBank/DDBJ whole genome shotgun (WGS) entry which is preliminary data.</text>
</comment>
<keyword evidence="2" id="KW-0732">Signal</keyword>
<name>A0A7W7N870_9FLAO</name>
<accession>A0A7W7N870</accession>
<feature type="signal peptide" evidence="2">
    <location>
        <begin position="1"/>
        <end position="17"/>
    </location>
</feature>
<keyword evidence="4" id="KW-1185">Reference proteome</keyword>
<feature type="repeat" description="ANK" evidence="1">
    <location>
        <begin position="194"/>
        <end position="226"/>
    </location>
</feature>
<evidence type="ECO:0000313" key="4">
    <source>
        <dbReference type="Proteomes" id="UP000561681"/>
    </source>
</evidence>
<dbReference type="PANTHER" id="PTHR46224:SF64">
    <property type="entry name" value="IQ MOTIF AND ANKYRIN REPEAT DOMAIN-CONTAINING PROTEIN 1"/>
    <property type="match status" value="1"/>
</dbReference>
<reference evidence="3 4" key="1">
    <citation type="submission" date="2020-08" db="EMBL/GenBank/DDBJ databases">
        <title>Functional genomics of gut bacteria from endangered species of beetles.</title>
        <authorList>
            <person name="Carlos-Shanley C."/>
        </authorList>
    </citation>
    <scope>NUCLEOTIDE SEQUENCE [LARGE SCALE GENOMIC DNA]</scope>
    <source>
        <strain evidence="3 4">S00142</strain>
    </source>
</reference>
<dbReference type="Gene3D" id="1.25.40.20">
    <property type="entry name" value="Ankyrin repeat-containing domain"/>
    <property type="match status" value="3"/>
</dbReference>
<dbReference type="InterPro" id="IPR002110">
    <property type="entry name" value="Ankyrin_rpt"/>
</dbReference>